<reference evidence="4" key="3">
    <citation type="submission" date="2025-04" db="UniProtKB">
        <authorList>
            <consortium name="RefSeq"/>
        </authorList>
    </citation>
    <scope>IDENTIFICATION</scope>
    <source>
        <strain evidence="4">CBS 304.34</strain>
    </source>
</reference>
<feature type="compositionally biased region" description="Basic and acidic residues" evidence="1">
    <location>
        <begin position="404"/>
        <end position="416"/>
    </location>
</feature>
<name>A0A6A6Y7F2_9PEZI</name>
<proteinExistence type="predicted"/>
<dbReference type="AlphaFoldDB" id="A0A6A6Y7F2"/>
<protein>
    <submittedName>
        <fullName evidence="2 4">Uncharacterized protein</fullName>
    </submittedName>
</protein>
<reference evidence="2 4" key="1">
    <citation type="journal article" date="2020" name="Stud. Mycol.">
        <title>101 Dothideomycetes genomes: a test case for predicting lifestyles and emergence of pathogens.</title>
        <authorList>
            <person name="Haridas S."/>
            <person name="Albert R."/>
            <person name="Binder M."/>
            <person name="Bloem J."/>
            <person name="Labutti K."/>
            <person name="Salamov A."/>
            <person name="Andreopoulos B."/>
            <person name="Baker S."/>
            <person name="Barry K."/>
            <person name="Bills G."/>
            <person name="Bluhm B."/>
            <person name="Cannon C."/>
            <person name="Castanera R."/>
            <person name="Culley D."/>
            <person name="Daum C."/>
            <person name="Ezra D."/>
            <person name="Gonzalez J."/>
            <person name="Henrissat B."/>
            <person name="Kuo A."/>
            <person name="Liang C."/>
            <person name="Lipzen A."/>
            <person name="Lutzoni F."/>
            <person name="Magnuson J."/>
            <person name="Mondo S."/>
            <person name="Nolan M."/>
            <person name="Ohm R."/>
            <person name="Pangilinan J."/>
            <person name="Park H.-J."/>
            <person name="Ramirez L."/>
            <person name="Alfaro M."/>
            <person name="Sun H."/>
            <person name="Tritt A."/>
            <person name="Yoshinaga Y."/>
            <person name="Zwiers L.-H."/>
            <person name="Turgeon B."/>
            <person name="Goodwin S."/>
            <person name="Spatafora J."/>
            <person name="Crous P."/>
            <person name="Grigoriev I."/>
        </authorList>
    </citation>
    <scope>NUCLEOTIDE SEQUENCE</scope>
    <source>
        <strain evidence="2 4">CBS 304.34</strain>
    </source>
</reference>
<dbReference type="RefSeq" id="XP_033571079.1">
    <property type="nucleotide sequence ID" value="XM_033723926.1"/>
</dbReference>
<evidence type="ECO:0000256" key="1">
    <source>
        <dbReference type="SAM" id="MobiDB-lite"/>
    </source>
</evidence>
<dbReference type="EMBL" id="MU003715">
    <property type="protein sequence ID" value="KAF2804115.1"/>
    <property type="molecule type" value="Genomic_DNA"/>
</dbReference>
<dbReference type="GeneID" id="54464819"/>
<feature type="region of interest" description="Disordered" evidence="1">
    <location>
        <begin position="293"/>
        <end position="342"/>
    </location>
</feature>
<feature type="region of interest" description="Disordered" evidence="1">
    <location>
        <begin position="384"/>
        <end position="532"/>
    </location>
</feature>
<dbReference type="Proteomes" id="UP000504636">
    <property type="component" value="Unplaced"/>
</dbReference>
<reference evidence="4" key="2">
    <citation type="submission" date="2020-04" db="EMBL/GenBank/DDBJ databases">
        <authorList>
            <consortium name="NCBI Genome Project"/>
        </authorList>
    </citation>
    <scope>NUCLEOTIDE SEQUENCE</scope>
    <source>
        <strain evidence="4">CBS 304.34</strain>
    </source>
</reference>
<gene>
    <name evidence="2 4" type="ORF">BDZ99DRAFT_502907</name>
</gene>
<evidence type="ECO:0000313" key="2">
    <source>
        <dbReference type="EMBL" id="KAF2804115.1"/>
    </source>
</evidence>
<accession>A0A6A6Y7F2</accession>
<evidence type="ECO:0000313" key="3">
    <source>
        <dbReference type="Proteomes" id="UP000504636"/>
    </source>
</evidence>
<organism evidence="2">
    <name type="scientific">Mytilinidion resinicola</name>
    <dbReference type="NCBI Taxonomy" id="574789"/>
    <lineage>
        <taxon>Eukaryota</taxon>
        <taxon>Fungi</taxon>
        <taxon>Dikarya</taxon>
        <taxon>Ascomycota</taxon>
        <taxon>Pezizomycotina</taxon>
        <taxon>Dothideomycetes</taxon>
        <taxon>Pleosporomycetidae</taxon>
        <taxon>Mytilinidiales</taxon>
        <taxon>Mytilinidiaceae</taxon>
        <taxon>Mytilinidion</taxon>
    </lineage>
</organism>
<evidence type="ECO:0000313" key="4">
    <source>
        <dbReference type="RefSeq" id="XP_033571079.1"/>
    </source>
</evidence>
<sequence length="532" mass="58720">MTSELPLAVTARAMKAFEELDVITFSSLSVAREYIFKTLCRTNFEWPEMSKKMILQYEVTLDETVEQAINLIGVLDMTSFTNKRSLVRCLIAILDEQKFQWPKRELAWTSHQKFAGLVADELHRRGAFTTLDRYTFESEFRREDPALVQPIKLATELAAALNVTTISNVLELRDQLNSILDQNSFQWPKLDMSPAHAKLHFGSLVLKELHQRHVATVTGPRYPIAVDHSREVMRSLEHTTEPHRNATAQPQSLGLTEHAENHSFEEAGEAHSAPTETPGPVLYNKIHLVPGAKAPQLEPRSGPEARRSLPAAQQNQNAKATEIQPKPTDGSPISNTTAAGSPCPACSLSPAELLAVIEESIRRNASDLGRNIIDHLSRQGITGVQQNSTTGHFAPLESLPGHSRHYETDLHSRSEPLEEPSTVPVKEPRPEAIRCVPPGARHGQDPVVKEAHSAPTRTPGPAPWNKIHLNPVQAPQPESRSDPEARRSLPATQLDQDAAKKSPPEAPPTPSKKALVPKTTAKASESSKKPDE</sequence>
<keyword evidence="3" id="KW-1185">Reference proteome</keyword>
<feature type="compositionally biased region" description="Basic and acidic residues" evidence="1">
    <location>
        <begin position="442"/>
        <end position="452"/>
    </location>
</feature>